<dbReference type="EMBL" id="JAAXOO010000004">
    <property type="protein sequence ID" value="NKY34889.1"/>
    <property type="molecule type" value="Genomic_DNA"/>
</dbReference>
<dbReference type="RefSeq" id="WP_068043541.1">
    <property type="nucleotide sequence ID" value="NZ_JAAXOO010000004.1"/>
</dbReference>
<reference evidence="1 2" key="1">
    <citation type="submission" date="2020-04" db="EMBL/GenBank/DDBJ databases">
        <title>MicrobeNet Type strains.</title>
        <authorList>
            <person name="Nicholson A.C."/>
        </authorList>
    </citation>
    <scope>NUCLEOTIDE SEQUENCE [LARGE SCALE GENOMIC DNA]</scope>
    <source>
        <strain evidence="1 2">DSM 45078</strain>
    </source>
</reference>
<evidence type="ECO:0000313" key="2">
    <source>
        <dbReference type="Proteomes" id="UP000565715"/>
    </source>
</evidence>
<dbReference type="AlphaFoldDB" id="A0A846XI33"/>
<accession>A0A846XI33</accession>
<keyword evidence="2" id="KW-1185">Reference proteome</keyword>
<protein>
    <submittedName>
        <fullName evidence="1">Uncharacterized protein</fullName>
    </submittedName>
</protein>
<evidence type="ECO:0000313" key="1">
    <source>
        <dbReference type="EMBL" id="NKY34889.1"/>
    </source>
</evidence>
<sequence length="211" mass="23144">MGAHDDFFAQAVRERRQQLGNLTMSEVHDRGGPAVPAQARAERGELSANVRPSTFQKFDTGLGWVPGSARAAYYQRRPPVPADTGNPLEPGAQSIDLSLEQLLPLLEAQRSLHTAPISELPKAIEQLDEAISGIVGPFVTSILEANRGTQVHPLIEIAFGEALAAPVSPDDPDATEKQYRRWLIGRADGLDNATQQAFERRYRTRNQTANR</sequence>
<dbReference type="Proteomes" id="UP000565715">
    <property type="component" value="Unassembled WGS sequence"/>
</dbReference>
<gene>
    <name evidence="1" type="ORF">HGA13_17690</name>
</gene>
<name>A0A846XI33_9NOCA</name>
<comment type="caution">
    <text evidence="1">The sequence shown here is derived from an EMBL/GenBank/DDBJ whole genome shotgun (WGS) entry which is preliminary data.</text>
</comment>
<proteinExistence type="predicted"/>
<organism evidence="1 2">
    <name type="scientific">Nocardia speluncae</name>
    <dbReference type="NCBI Taxonomy" id="419477"/>
    <lineage>
        <taxon>Bacteria</taxon>
        <taxon>Bacillati</taxon>
        <taxon>Actinomycetota</taxon>
        <taxon>Actinomycetes</taxon>
        <taxon>Mycobacteriales</taxon>
        <taxon>Nocardiaceae</taxon>
        <taxon>Nocardia</taxon>
    </lineage>
</organism>